<dbReference type="InterPro" id="IPR036465">
    <property type="entry name" value="vWFA_dom_sf"/>
</dbReference>
<organism evidence="1 2">
    <name type="scientific">Carboxydothermus pertinax</name>
    <dbReference type="NCBI Taxonomy" id="870242"/>
    <lineage>
        <taxon>Bacteria</taxon>
        <taxon>Bacillati</taxon>
        <taxon>Bacillota</taxon>
        <taxon>Clostridia</taxon>
        <taxon>Thermoanaerobacterales</taxon>
        <taxon>Thermoanaerobacteraceae</taxon>
        <taxon>Carboxydothermus</taxon>
    </lineage>
</organism>
<reference evidence="2" key="1">
    <citation type="submission" date="2016-12" db="EMBL/GenBank/DDBJ databases">
        <title>Draft Genome Sequences od Carboxydothermus pertinax and islandicus, Hydrogenogenic Carboxydotrophic Bacteria.</title>
        <authorList>
            <person name="Fukuyama Y."/>
            <person name="Ohmae K."/>
            <person name="Yoneda Y."/>
            <person name="Yoshida T."/>
            <person name="Sako Y."/>
        </authorList>
    </citation>
    <scope>NUCLEOTIDE SEQUENCE [LARGE SCALE GENOMIC DNA]</scope>
    <source>
        <strain evidence="2">Ug1</strain>
    </source>
</reference>
<dbReference type="SUPFAM" id="SSF53300">
    <property type="entry name" value="vWA-like"/>
    <property type="match status" value="1"/>
</dbReference>
<proteinExistence type="predicted"/>
<name>A0A1L8CVZ7_9THEO</name>
<evidence type="ECO:0008006" key="3">
    <source>
        <dbReference type="Google" id="ProtNLM"/>
    </source>
</evidence>
<gene>
    <name evidence="1" type="ORF">cpu_16350</name>
</gene>
<dbReference type="AlphaFoldDB" id="A0A1L8CVZ7"/>
<dbReference type="InterPro" id="IPR008912">
    <property type="entry name" value="Uncharacterised_CoxE"/>
</dbReference>
<dbReference type="Proteomes" id="UP000187485">
    <property type="component" value="Unassembled WGS sequence"/>
</dbReference>
<dbReference type="Gene3D" id="3.40.50.410">
    <property type="entry name" value="von Willebrand factor, type A domain"/>
    <property type="match status" value="1"/>
</dbReference>
<dbReference type="CDD" id="cd00198">
    <property type="entry name" value="vWFA"/>
    <property type="match status" value="1"/>
</dbReference>
<accession>A0A1L8CVZ7</accession>
<dbReference type="Pfam" id="PF05762">
    <property type="entry name" value="VWA_CoxE"/>
    <property type="match status" value="1"/>
</dbReference>
<dbReference type="EMBL" id="BDJK01000029">
    <property type="protein sequence ID" value="GAV23125.1"/>
    <property type="molecule type" value="Genomic_DNA"/>
</dbReference>
<keyword evidence="2" id="KW-1185">Reference proteome</keyword>
<evidence type="ECO:0000313" key="1">
    <source>
        <dbReference type="EMBL" id="GAV23125.1"/>
    </source>
</evidence>
<sequence>MLEIILDLINYLRKQGVSCSLAETLDFFYALGEVKQPLNFTNFKNIAKTTLAKTFEQQKILDDVFSFLLIEDYNLNLSIFKDKGEDIGDLGLPSGQLGQTDSLYFLLRIKSTDELKKLLEAEENWSEDLKEFLTKAKRKINWYENLYNLEKKFGKEIRQETEQELEKYLIYFFKRKTIKNTPLSTAVDLTEKSLLEIDPLEKALLESYLKKIAKSLAWKKSYRKKLAKAGVFNGPNTLRASLKTGGIPLNIFAHKYKLKPAEIIVLLDVSGSMADYSSFFLKFTYHIASRFQKINLFLFVDKVTEVTFLLKLPYQEFIKALEKEKLSYTGFSDYSRTFKEFLQNRPKLLGREKILIILGDGKNNWKDSGVEYLEEIKKRVKKIFWLTPLSPEERLKNDCVLNEYQPFIDKLFLCRSLKDIQKFYRELF</sequence>
<dbReference type="PANTHER" id="PTHR39338">
    <property type="entry name" value="BLL5662 PROTEIN-RELATED"/>
    <property type="match status" value="1"/>
</dbReference>
<dbReference type="STRING" id="870242.cpu_16350"/>
<comment type="caution">
    <text evidence="1">The sequence shown here is derived from an EMBL/GenBank/DDBJ whole genome shotgun (WGS) entry which is preliminary data.</text>
</comment>
<protein>
    <recommendedName>
        <fullName evidence="3">VWA domain-containing protein</fullName>
    </recommendedName>
</protein>
<evidence type="ECO:0000313" key="2">
    <source>
        <dbReference type="Proteomes" id="UP000187485"/>
    </source>
</evidence>
<dbReference type="RefSeq" id="WP_075859575.1">
    <property type="nucleotide sequence ID" value="NZ_BDJK01000029.1"/>
</dbReference>